<feature type="domain" description="Peptidase S1" evidence="10">
    <location>
        <begin position="103"/>
        <end position="357"/>
    </location>
</feature>
<evidence type="ECO:0000256" key="6">
    <source>
        <dbReference type="ARBA" id="ARBA00023145"/>
    </source>
</evidence>
<keyword evidence="7" id="KW-1015">Disulfide bond</keyword>
<dbReference type="InterPro" id="IPR001314">
    <property type="entry name" value="Peptidase_S1A"/>
</dbReference>
<keyword evidence="4 9" id="KW-0378">Hydrolase</keyword>
<dbReference type="PROSITE" id="PS00135">
    <property type="entry name" value="TRYPSIN_SER"/>
    <property type="match status" value="1"/>
</dbReference>
<keyword evidence="3 9" id="KW-0732">Signal</keyword>
<evidence type="ECO:0000256" key="8">
    <source>
        <dbReference type="ARBA" id="ARBA00023180"/>
    </source>
</evidence>
<reference evidence="12" key="1">
    <citation type="submission" date="2018-04" db="EMBL/GenBank/DDBJ databases">
        <title>Transcriptome of Schizaphis graminum biotype I.</title>
        <authorList>
            <person name="Scully E.D."/>
            <person name="Geib S.M."/>
            <person name="Palmer N.A."/>
            <person name="Koch K."/>
            <person name="Bradshaw J."/>
            <person name="Heng-Moss T."/>
            <person name="Sarath G."/>
        </authorList>
    </citation>
    <scope>NUCLEOTIDE SEQUENCE</scope>
</reference>
<feature type="chain" id="PRO_5023971214" description="CLIP domain-containing serine protease" evidence="9">
    <location>
        <begin position="22"/>
        <end position="359"/>
    </location>
</feature>
<sequence>MRLGQYCICMILLVGMTIAQSDNVCRTPNNENGVCIDIRNCKKLRLLLQSSINEANIIFLQKSICGFEGTSSKVCCPLDILISEDKLPSLTTCGQRKVASFRMIGGDQSELGAWPWMVALGYINLNIKNNTLQWLCSGTLITDSYVLTSAQCVKNRDNIRLTTARLGELNLDPNVNDGATPLDVPIEHITIHEKYNSEGVHNDIALLKLNQSVVYTELIQPICLPIPSDVQNINLTATMLYVAGWGSTNPTSSLSEPRNTNLMEVQIPITNTTECKHLYEENNTVIDDRIILCAGHSMGGKDACRGDSGGPLMLPIENQYYLMGIVSYGPKICGEPGHPGVYTRVSYFVDWITMKLRNS</sequence>
<evidence type="ECO:0000256" key="9">
    <source>
        <dbReference type="RuleBase" id="RU366078"/>
    </source>
</evidence>
<keyword evidence="2 9" id="KW-0645">Protease</keyword>
<dbReference type="Gene3D" id="2.40.10.10">
    <property type="entry name" value="Trypsin-like serine proteases"/>
    <property type="match status" value="2"/>
</dbReference>
<dbReference type="InterPro" id="IPR009003">
    <property type="entry name" value="Peptidase_S1_PA"/>
</dbReference>
<dbReference type="AlphaFoldDB" id="A0A2S2NBZ3"/>
<dbReference type="EC" id="3.4.21.-" evidence="9"/>
<dbReference type="GO" id="GO:0005576">
    <property type="term" value="C:extracellular region"/>
    <property type="evidence" value="ECO:0007669"/>
    <property type="project" value="UniProtKB-SubCell"/>
</dbReference>
<dbReference type="SMART" id="SM00680">
    <property type="entry name" value="CLIP"/>
    <property type="match status" value="1"/>
</dbReference>
<dbReference type="InterPro" id="IPR022700">
    <property type="entry name" value="CLIP"/>
</dbReference>
<evidence type="ECO:0000259" key="10">
    <source>
        <dbReference type="PROSITE" id="PS50240"/>
    </source>
</evidence>
<dbReference type="SUPFAM" id="SSF50494">
    <property type="entry name" value="Trypsin-like serine proteases"/>
    <property type="match status" value="1"/>
</dbReference>
<dbReference type="PANTHER" id="PTHR24252:SF8">
    <property type="entry name" value="ACROSIN"/>
    <property type="match status" value="1"/>
</dbReference>
<keyword evidence="9" id="KW-0964">Secreted</keyword>
<keyword evidence="6" id="KW-0865">Zymogen</keyword>
<feature type="domain" description="Clip" evidence="11">
    <location>
        <begin position="24"/>
        <end position="76"/>
    </location>
</feature>
<feature type="signal peptide" evidence="9">
    <location>
        <begin position="1"/>
        <end position="21"/>
    </location>
</feature>
<dbReference type="PRINTS" id="PR00722">
    <property type="entry name" value="CHYMOTRYPSIN"/>
</dbReference>
<organism evidence="12">
    <name type="scientific">Schizaphis graminum</name>
    <name type="common">Green bug aphid</name>
    <dbReference type="NCBI Taxonomy" id="13262"/>
    <lineage>
        <taxon>Eukaryota</taxon>
        <taxon>Metazoa</taxon>
        <taxon>Ecdysozoa</taxon>
        <taxon>Arthropoda</taxon>
        <taxon>Hexapoda</taxon>
        <taxon>Insecta</taxon>
        <taxon>Pterygota</taxon>
        <taxon>Neoptera</taxon>
        <taxon>Paraneoptera</taxon>
        <taxon>Hemiptera</taxon>
        <taxon>Sternorrhyncha</taxon>
        <taxon>Aphidomorpha</taxon>
        <taxon>Aphidoidea</taxon>
        <taxon>Aphididae</taxon>
        <taxon>Aphidini</taxon>
        <taxon>Schizaphis</taxon>
    </lineage>
</organism>
<dbReference type="InterPro" id="IPR038565">
    <property type="entry name" value="CLIP_sf"/>
</dbReference>
<dbReference type="InterPro" id="IPR001254">
    <property type="entry name" value="Trypsin_dom"/>
</dbReference>
<dbReference type="Pfam" id="PF12032">
    <property type="entry name" value="CLIP"/>
    <property type="match status" value="1"/>
</dbReference>
<dbReference type="InterPro" id="IPR033116">
    <property type="entry name" value="TRYPSIN_SER"/>
</dbReference>
<protein>
    <recommendedName>
        <fullName evidence="9">CLIP domain-containing serine protease</fullName>
        <ecNumber evidence="9">3.4.21.-</ecNumber>
    </recommendedName>
</protein>
<comment type="subcellular location">
    <subcellularLocation>
        <location evidence="9">Secreted</location>
    </subcellularLocation>
</comment>
<evidence type="ECO:0000313" key="12">
    <source>
        <dbReference type="EMBL" id="MBY14669.1"/>
    </source>
</evidence>
<dbReference type="FunFam" id="3.30.1640.30:FF:000001">
    <property type="entry name" value="Serine protease 7"/>
    <property type="match status" value="1"/>
</dbReference>
<evidence type="ECO:0000259" key="11">
    <source>
        <dbReference type="PROSITE" id="PS51888"/>
    </source>
</evidence>
<dbReference type="CDD" id="cd00190">
    <property type="entry name" value="Tryp_SPc"/>
    <property type="match status" value="1"/>
</dbReference>
<dbReference type="InterPro" id="IPR043504">
    <property type="entry name" value="Peptidase_S1_PA_chymotrypsin"/>
</dbReference>
<accession>A0A2S2NBZ3</accession>
<evidence type="ECO:0000256" key="1">
    <source>
        <dbReference type="ARBA" id="ARBA00001656"/>
    </source>
</evidence>
<keyword evidence="5 9" id="KW-0720">Serine protease</keyword>
<evidence type="ECO:0000256" key="7">
    <source>
        <dbReference type="ARBA" id="ARBA00023157"/>
    </source>
</evidence>
<comment type="domain">
    <text evidence="9">The clip domain consists of 35-55 residues which are 'knitted' together usually by 3 conserved disulfide bonds forming a clip-like compact structure.</text>
</comment>
<dbReference type="PANTHER" id="PTHR24252">
    <property type="entry name" value="ACROSIN-RELATED"/>
    <property type="match status" value="1"/>
</dbReference>
<name>A0A2S2NBZ3_SCHGA</name>
<dbReference type="SMART" id="SM00020">
    <property type="entry name" value="Tryp_SPc"/>
    <property type="match status" value="1"/>
</dbReference>
<dbReference type="PROSITE" id="PS50240">
    <property type="entry name" value="TRYPSIN_DOM"/>
    <property type="match status" value="1"/>
</dbReference>
<dbReference type="FunFam" id="2.40.10.10:FF:000006">
    <property type="entry name" value="Serine proteinase stubble"/>
    <property type="match status" value="1"/>
</dbReference>
<proteinExistence type="inferred from homology"/>
<dbReference type="GO" id="GO:0006508">
    <property type="term" value="P:proteolysis"/>
    <property type="evidence" value="ECO:0007669"/>
    <property type="project" value="UniProtKB-KW"/>
</dbReference>
<comment type="similarity">
    <text evidence="9">Belongs to the peptidase S1 family. CLIP subfamily.</text>
</comment>
<evidence type="ECO:0000256" key="4">
    <source>
        <dbReference type="ARBA" id="ARBA00022801"/>
    </source>
</evidence>
<dbReference type="PROSITE" id="PS51888">
    <property type="entry name" value="CLIP"/>
    <property type="match status" value="1"/>
</dbReference>
<evidence type="ECO:0000256" key="5">
    <source>
        <dbReference type="ARBA" id="ARBA00022825"/>
    </source>
</evidence>
<keyword evidence="8" id="KW-0325">Glycoprotein</keyword>
<comment type="catalytic activity">
    <reaction evidence="1">
        <text>Preferential cleavage: Arg-|-Xaa, Lys-|-Xaa.</text>
        <dbReference type="EC" id="3.4.21.10"/>
    </reaction>
</comment>
<dbReference type="GO" id="GO:0004252">
    <property type="term" value="F:serine-type endopeptidase activity"/>
    <property type="evidence" value="ECO:0007669"/>
    <property type="project" value="UniProtKB-UniRule"/>
</dbReference>
<dbReference type="EMBL" id="GGMR01002050">
    <property type="protein sequence ID" value="MBY14669.1"/>
    <property type="molecule type" value="Transcribed_RNA"/>
</dbReference>
<evidence type="ECO:0000256" key="3">
    <source>
        <dbReference type="ARBA" id="ARBA00022729"/>
    </source>
</evidence>
<evidence type="ECO:0000256" key="2">
    <source>
        <dbReference type="ARBA" id="ARBA00022670"/>
    </source>
</evidence>
<dbReference type="Pfam" id="PF00089">
    <property type="entry name" value="Trypsin"/>
    <property type="match status" value="1"/>
</dbReference>
<dbReference type="Gene3D" id="3.30.1640.30">
    <property type="match status" value="1"/>
</dbReference>
<gene>
    <name evidence="12" type="primary">PCE_4</name>
    <name evidence="12" type="ORF">g.40388</name>
</gene>